<dbReference type="RefSeq" id="WP_142864013.1">
    <property type="nucleotide sequence ID" value="NZ_VJMF01000073.1"/>
</dbReference>
<comment type="caution">
    <text evidence="1">The sequence shown here is derived from an EMBL/GenBank/DDBJ whole genome shotgun (WGS) entry which is preliminary data.</text>
</comment>
<gene>
    <name evidence="1" type="ORF">FM996_17025</name>
</gene>
<dbReference type="AlphaFoldDB" id="A0A549SL46"/>
<evidence type="ECO:0000313" key="1">
    <source>
        <dbReference type="EMBL" id="TRL30277.1"/>
    </source>
</evidence>
<dbReference type="Pfam" id="PF06626">
    <property type="entry name" value="DUF1152"/>
    <property type="match status" value="1"/>
</dbReference>
<reference evidence="1 2" key="1">
    <citation type="submission" date="2019-07" db="EMBL/GenBank/DDBJ databases">
        <title>Ln-dependent methylotrophs.</title>
        <authorList>
            <person name="Tani A."/>
        </authorList>
    </citation>
    <scope>NUCLEOTIDE SEQUENCE [LARGE SCALE GENOMIC DNA]</scope>
    <source>
        <strain evidence="1 2">SM89A</strain>
    </source>
</reference>
<organism evidence="1 2">
    <name type="scientific">Methylosinus sporium</name>
    <dbReference type="NCBI Taxonomy" id="428"/>
    <lineage>
        <taxon>Bacteria</taxon>
        <taxon>Pseudomonadati</taxon>
        <taxon>Pseudomonadota</taxon>
        <taxon>Alphaproteobacteria</taxon>
        <taxon>Hyphomicrobiales</taxon>
        <taxon>Methylocystaceae</taxon>
        <taxon>Methylosinus</taxon>
    </lineage>
</organism>
<sequence>MQIPFFRALEDSQRILVAGCGGGFDIVSGLPLYVFLRNAGKSVYLANLSFARVDLASRKKIGPAARLVDSDSRMQGYFPERHLVDWLAARGCEPKVFAFEKTGVQPLRQSYEALVTLLKVDTIILVDGGTDSLMKGDEAALGTIEEDALSIASVHQLEGVRKFLVCLGFGVDHYHGVCHHSFLENTAELIRSGGFLGCVSVSPGTPEGDALLDAVDYLNERQPNSKSIVANSIASAIRGGFGNRHDTERTRGTELFINALMALYWCYDLAAVARGMGFYEAIAGSEKFHEVENAIRIHHAHADKRDWKNLPL</sequence>
<proteinExistence type="predicted"/>
<dbReference type="EMBL" id="VJMF01000073">
    <property type="protein sequence ID" value="TRL30277.1"/>
    <property type="molecule type" value="Genomic_DNA"/>
</dbReference>
<evidence type="ECO:0000313" key="2">
    <source>
        <dbReference type="Proteomes" id="UP000316781"/>
    </source>
</evidence>
<name>A0A549SL46_METSR</name>
<dbReference type="Proteomes" id="UP000316781">
    <property type="component" value="Unassembled WGS sequence"/>
</dbReference>
<protein>
    <submittedName>
        <fullName evidence="1">DUF1152 domain-containing protein</fullName>
    </submittedName>
</protein>
<dbReference type="InterPro" id="IPR010581">
    <property type="entry name" value="DUF1152"/>
</dbReference>
<accession>A0A549SL46</accession>